<evidence type="ECO:0000256" key="3">
    <source>
        <dbReference type="ARBA" id="ARBA00022989"/>
    </source>
</evidence>
<protein>
    <submittedName>
        <fullName evidence="6">Sodium/bile acid symporter family transporter</fullName>
    </submittedName>
</protein>
<name>A0A380DRT5_STAAU</name>
<feature type="transmembrane region" description="Helical" evidence="5">
    <location>
        <begin position="6"/>
        <end position="22"/>
    </location>
</feature>
<keyword evidence="2 5" id="KW-0812">Transmembrane</keyword>
<feature type="transmembrane region" description="Helical" evidence="5">
    <location>
        <begin position="57"/>
        <end position="83"/>
    </location>
</feature>
<dbReference type="PANTHER" id="PTHR10361">
    <property type="entry name" value="SODIUM-BILE ACID COTRANSPORTER"/>
    <property type="match status" value="1"/>
</dbReference>
<evidence type="ECO:0000256" key="4">
    <source>
        <dbReference type="ARBA" id="ARBA00023136"/>
    </source>
</evidence>
<evidence type="ECO:0000256" key="5">
    <source>
        <dbReference type="SAM" id="Phobius"/>
    </source>
</evidence>
<dbReference type="Proteomes" id="UP000254502">
    <property type="component" value="Unassembled WGS sequence"/>
</dbReference>
<comment type="subcellular location">
    <subcellularLocation>
        <location evidence="1">Membrane</location>
        <topology evidence="1">Multi-pass membrane protein</topology>
    </subcellularLocation>
</comment>
<dbReference type="InterPro" id="IPR038770">
    <property type="entry name" value="Na+/solute_symporter_sf"/>
</dbReference>
<gene>
    <name evidence="6" type="ORF">NCTC5664_01568</name>
</gene>
<dbReference type="InterPro" id="IPR002657">
    <property type="entry name" value="BilAc:Na_symport/Acr3"/>
</dbReference>
<keyword evidence="4 5" id="KW-0472">Membrane</keyword>
<dbReference type="AlphaFoldDB" id="A0A380DRT5"/>
<dbReference type="InterPro" id="IPR004710">
    <property type="entry name" value="Bilac:Na_transpt"/>
</dbReference>
<dbReference type="EMBL" id="UHAQ01000002">
    <property type="protein sequence ID" value="SUK46817.1"/>
    <property type="molecule type" value="Genomic_DNA"/>
</dbReference>
<evidence type="ECO:0000313" key="6">
    <source>
        <dbReference type="EMBL" id="SUK46817.1"/>
    </source>
</evidence>
<dbReference type="PANTHER" id="PTHR10361:SF28">
    <property type="entry name" value="P3 PROTEIN-RELATED"/>
    <property type="match status" value="1"/>
</dbReference>
<dbReference type="Pfam" id="PF01758">
    <property type="entry name" value="SBF"/>
    <property type="match status" value="1"/>
</dbReference>
<dbReference type="GO" id="GO:0016020">
    <property type="term" value="C:membrane"/>
    <property type="evidence" value="ECO:0007669"/>
    <property type="project" value="UniProtKB-SubCell"/>
</dbReference>
<organism evidence="6 7">
    <name type="scientific">Staphylococcus aureus</name>
    <dbReference type="NCBI Taxonomy" id="1280"/>
    <lineage>
        <taxon>Bacteria</taxon>
        <taxon>Bacillati</taxon>
        <taxon>Bacillota</taxon>
        <taxon>Bacilli</taxon>
        <taxon>Bacillales</taxon>
        <taxon>Staphylococcaceae</taxon>
        <taxon>Staphylococcus</taxon>
    </lineage>
</organism>
<reference evidence="6 7" key="1">
    <citation type="submission" date="2018-06" db="EMBL/GenBank/DDBJ databases">
        <authorList>
            <consortium name="Pathogen Informatics"/>
            <person name="Doyle S."/>
        </authorList>
    </citation>
    <scope>NUCLEOTIDE SEQUENCE [LARGE SCALE GENOMIC DNA]</scope>
    <source>
        <strain evidence="6 7">NCTC5664</strain>
    </source>
</reference>
<accession>A0A380DRT5</accession>
<keyword evidence="3 5" id="KW-1133">Transmembrane helix</keyword>
<evidence type="ECO:0000256" key="1">
    <source>
        <dbReference type="ARBA" id="ARBA00004141"/>
    </source>
</evidence>
<dbReference type="Gene3D" id="1.20.1530.20">
    <property type="match status" value="1"/>
</dbReference>
<proteinExistence type="predicted"/>
<evidence type="ECO:0000313" key="7">
    <source>
        <dbReference type="Proteomes" id="UP000254502"/>
    </source>
</evidence>
<sequence length="116" mass="12709">MLWSVVQVVLIPIALGIVLQIINRKIAEKASTALPIISVVAISLILAIVVGGSKHQILTTGLLIFLVVILHNVLGYTIGYWLARLLKLDRQDQKAVSIEVGMQNFWFSCVISSIAF</sequence>
<feature type="transmembrane region" description="Helical" evidence="5">
    <location>
        <begin position="34"/>
        <end position="51"/>
    </location>
</feature>
<evidence type="ECO:0000256" key="2">
    <source>
        <dbReference type="ARBA" id="ARBA00022692"/>
    </source>
</evidence>